<dbReference type="SUPFAM" id="SSF63737">
    <property type="entry name" value="Leukotriene A4 hydrolase N-terminal domain"/>
    <property type="match status" value="1"/>
</dbReference>
<evidence type="ECO:0000256" key="5">
    <source>
        <dbReference type="ARBA" id="ARBA00015611"/>
    </source>
</evidence>
<evidence type="ECO:0000256" key="11">
    <source>
        <dbReference type="ARBA" id="ARBA00029811"/>
    </source>
</evidence>
<feature type="domain" description="Aminopeptidase N-like N-terminal" evidence="15">
    <location>
        <begin position="56"/>
        <end position="227"/>
    </location>
</feature>
<keyword evidence="8" id="KW-0378">Hydrolase</keyword>
<evidence type="ECO:0000259" key="15">
    <source>
        <dbReference type="Pfam" id="PF17900"/>
    </source>
</evidence>
<evidence type="ECO:0000313" key="16">
    <source>
        <dbReference type="EMBL" id="GLW62109.1"/>
    </source>
</evidence>
<dbReference type="PANTHER" id="PTHR11533:SF297">
    <property type="entry name" value="AMINOPEPTIDASE N"/>
    <property type="match status" value="1"/>
</dbReference>
<dbReference type="GO" id="GO:0006508">
    <property type="term" value="P:proteolysis"/>
    <property type="evidence" value="ECO:0007669"/>
    <property type="project" value="UniProtKB-KW"/>
</dbReference>
<keyword evidence="7" id="KW-0479">Metal-binding</keyword>
<keyword evidence="6" id="KW-0645">Protease</keyword>
<evidence type="ECO:0000256" key="1">
    <source>
        <dbReference type="ARBA" id="ARBA00000098"/>
    </source>
</evidence>
<dbReference type="Proteomes" id="UP001165124">
    <property type="component" value="Unassembled WGS sequence"/>
</dbReference>
<dbReference type="GO" id="GO:0016285">
    <property type="term" value="F:alanyl aminopeptidase activity"/>
    <property type="evidence" value="ECO:0007669"/>
    <property type="project" value="UniProtKB-EC"/>
</dbReference>
<dbReference type="InterPro" id="IPR045357">
    <property type="entry name" value="Aminopeptidase_N-like_N"/>
</dbReference>
<proteinExistence type="inferred from homology"/>
<keyword evidence="10" id="KW-0482">Metalloprotease</keyword>
<evidence type="ECO:0000256" key="13">
    <source>
        <dbReference type="SAM" id="SignalP"/>
    </source>
</evidence>
<evidence type="ECO:0000313" key="17">
    <source>
        <dbReference type="Proteomes" id="UP001165124"/>
    </source>
</evidence>
<dbReference type="CDD" id="cd09603">
    <property type="entry name" value="M1_APN_like"/>
    <property type="match status" value="1"/>
</dbReference>
<evidence type="ECO:0000259" key="14">
    <source>
        <dbReference type="Pfam" id="PF01433"/>
    </source>
</evidence>
<evidence type="ECO:0000256" key="8">
    <source>
        <dbReference type="ARBA" id="ARBA00022801"/>
    </source>
</evidence>
<evidence type="ECO:0000256" key="10">
    <source>
        <dbReference type="ARBA" id="ARBA00023049"/>
    </source>
</evidence>
<dbReference type="Pfam" id="PF01433">
    <property type="entry name" value="Peptidase_M1"/>
    <property type="match status" value="1"/>
</dbReference>
<comment type="caution">
    <text evidence="16">The sequence shown here is derived from an EMBL/GenBank/DDBJ whole genome shotgun (WGS) entry which is preliminary data.</text>
</comment>
<dbReference type="RefSeq" id="WP_067918733.1">
    <property type="nucleotide sequence ID" value="NZ_BSRZ01000001.1"/>
</dbReference>
<evidence type="ECO:0000256" key="4">
    <source>
        <dbReference type="ARBA" id="ARBA00012564"/>
    </source>
</evidence>
<keyword evidence="13" id="KW-0732">Signal</keyword>
<evidence type="ECO:0000256" key="6">
    <source>
        <dbReference type="ARBA" id="ARBA00022670"/>
    </source>
</evidence>
<keyword evidence="17" id="KW-1185">Reference proteome</keyword>
<dbReference type="InterPro" id="IPR014782">
    <property type="entry name" value="Peptidase_M1_dom"/>
</dbReference>
<dbReference type="InterPro" id="IPR050344">
    <property type="entry name" value="Peptidase_M1_aminopeptidases"/>
</dbReference>
<dbReference type="EMBL" id="BSRZ01000001">
    <property type="protein sequence ID" value="GLW62109.1"/>
    <property type="molecule type" value="Genomic_DNA"/>
</dbReference>
<dbReference type="AlphaFoldDB" id="A0A9W6PS58"/>
<comment type="cofactor">
    <cofactor evidence="2">
        <name>Zn(2+)</name>
        <dbReference type="ChEBI" id="CHEBI:29105"/>
    </cofactor>
</comment>
<dbReference type="SUPFAM" id="SSF55486">
    <property type="entry name" value="Metalloproteases ('zincins'), catalytic domain"/>
    <property type="match status" value="1"/>
</dbReference>
<keyword evidence="9" id="KW-0862">Zinc</keyword>
<comment type="catalytic activity">
    <reaction evidence="1">
        <text>Release of an N-terminal amino acid, Xaa-|-Yaa- from a peptide, amide or arylamide. Xaa is preferably Ala, but may be most amino acids including Pro (slow action). When a terminal hydrophobic residue is followed by a prolyl residue, the two may be released as an intact Xaa-Pro dipeptide.</text>
        <dbReference type="EC" id="3.4.11.2"/>
    </reaction>
</comment>
<comment type="similarity">
    <text evidence="3">Belongs to the peptidase M1 family.</text>
</comment>
<dbReference type="GO" id="GO:0008270">
    <property type="term" value="F:zinc ion binding"/>
    <property type="evidence" value="ECO:0007669"/>
    <property type="project" value="InterPro"/>
</dbReference>
<feature type="signal peptide" evidence="13">
    <location>
        <begin position="1"/>
        <end position="23"/>
    </location>
</feature>
<dbReference type="InterPro" id="IPR027268">
    <property type="entry name" value="Peptidase_M4/M1_CTD_sf"/>
</dbReference>
<accession>A0A9W6PS58</accession>
<dbReference type="GO" id="GO:0008237">
    <property type="term" value="F:metallopeptidase activity"/>
    <property type="evidence" value="ECO:0007669"/>
    <property type="project" value="UniProtKB-KW"/>
</dbReference>
<dbReference type="EC" id="3.4.11.2" evidence="4"/>
<evidence type="ECO:0000256" key="2">
    <source>
        <dbReference type="ARBA" id="ARBA00001947"/>
    </source>
</evidence>
<dbReference type="Pfam" id="PF17900">
    <property type="entry name" value="Peptidase_M1_N"/>
    <property type="match status" value="1"/>
</dbReference>
<evidence type="ECO:0000256" key="9">
    <source>
        <dbReference type="ARBA" id="ARBA00022833"/>
    </source>
</evidence>
<name>A0A9W6PS58_9ACTN</name>
<dbReference type="InterPro" id="IPR001930">
    <property type="entry name" value="Peptidase_M1"/>
</dbReference>
<dbReference type="PRINTS" id="PR00756">
    <property type="entry name" value="ALADIPTASE"/>
</dbReference>
<evidence type="ECO:0000256" key="3">
    <source>
        <dbReference type="ARBA" id="ARBA00010136"/>
    </source>
</evidence>
<sequence>MNNSPRKVAALALGVAASLVVTAAPAGAAAVRFTPGAPGAGDPYFPDMGNGGYDAAHYDIALSYDPASKGISAVTTIKARATQHLSRFNLDFQGPLTISALTVDGKKAAYRRTGAQELEITPAKGLRKGTRFTVRVAYSGVPQGVDDPALGRSGWIPTEDGAIMLNQPIGAATVYPVNDHPTDKATYTFTLTAPDGLTTLANGDPAGRWSKGGRTTTRWVMNRPMASELSMIAIGKYAVRTGRTGRGVPSVTATDSRMGISEQLAKDFHDQTGQYQDWLASLYGRYPFSSTGGIVVKAGVGYALETQGRPVYALGHRPGTIPRPDLLVHELAHQWFGDSVTPERWADIWLNEGFATYSEWLYFEKFTGKSAQQTFDELYATPADDDLWKPVTADPGRDDIFHSTVYDRGAMTLHMLRRTIGDRAFFRLVKLWPTVNRYGTASTADFIAFAEKVSGKQLDDLFKKWVYTSGKPSL</sequence>
<dbReference type="Gene3D" id="2.60.40.1730">
    <property type="entry name" value="tricorn interacting facor f3 domain"/>
    <property type="match status" value="1"/>
</dbReference>
<organism evidence="16 17">
    <name type="scientific">Actinomadura rubrobrunea</name>
    <dbReference type="NCBI Taxonomy" id="115335"/>
    <lineage>
        <taxon>Bacteria</taxon>
        <taxon>Bacillati</taxon>
        <taxon>Actinomycetota</taxon>
        <taxon>Actinomycetes</taxon>
        <taxon>Streptosporangiales</taxon>
        <taxon>Thermomonosporaceae</taxon>
        <taxon>Actinomadura</taxon>
    </lineage>
</organism>
<evidence type="ECO:0000256" key="12">
    <source>
        <dbReference type="ARBA" id="ARBA00031533"/>
    </source>
</evidence>
<reference evidence="16" key="1">
    <citation type="submission" date="2023-02" db="EMBL/GenBank/DDBJ databases">
        <title>Actinomadura rubrobrunea NBRC 14622.</title>
        <authorList>
            <person name="Ichikawa N."/>
            <person name="Sato H."/>
            <person name="Tonouchi N."/>
        </authorList>
    </citation>
    <scope>NUCLEOTIDE SEQUENCE</scope>
    <source>
        <strain evidence="16">NBRC 14622</strain>
    </source>
</reference>
<feature type="chain" id="PRO_5040914684" description="Aminopeptidase N" evidence="13">
    <location>
        <begin position="24"/>
        <end position="474"/>
    </location>
</feature>
<dbReference type="Gene3D" id="1.10.390.10">
    <property type="entry name" value="Neutral Protease Domain 2"/>
    <property type="match status" value="1"/>
</dbReference>
<evidence type="ECO:0000256" key="7">
    <source>
        <dbReference type="ARBA" id="ARBA00022723"/>
    </source>
</evidence>
<dbReference type="InterPro" id="IPR042097">
    <property type="entry name" value="Aminopeptidase_N-like_N_sf"/>
</dbReference>
<protein>
    <recommendedName>
        <fullName evidence="5">Aminopeptidase N</fullName>
        <ecNumber evidence="4">3.4.11.2</ecNumber>
    </recommendedName>
    <alternativeName>
        <fullName evidence="11">Alanine aminopeptidase</fullName>
    </alternativeName>
    <alternativeName>
        <fullName evidence="12">Lysyl aminopeptidase</fullName>
    </alternativeName>
</protein>
<dbReference type="PANTHER" id="PTHR11533">
    <property type="entry name" value="PROTEASE M1 ZINC METALLOPROTEASE"/>
    <property type="match status" value="1"/>
</dbReference>
<feature type="domain" description="Peptidase M1 membrane alanine aminopeptidase" evidence="14">
    <location>
        <begin position="326"/>
        <end position="465"/>
    </location>
</feature>
<gene>
    <name evidence="16" type="ORF">Arub01_03530</name>
</gene>